<dbReference type="InterPro" id="IPR024940">
    <property type="entry name" value="TCF/LEF"/>
</dbReference>
<evidence type="ECO:0000259" key="11">
    <source>
        <dbReference type="PROSITE" id="PS50118"/>
    </source>
</evidence>
<feature type="region of interest" description="Disordered" evidence="10">
    <location>
        <begin position="169"/>
        <end position="211"/>
    </location>
</feature>
<evidence type="ECO:0000256" key="4">
    <source>
        <dbReference type="ARBA" id="ARBA00023015"/>
    </source>
</evidence>
<sequence length="376" mass="41471">ARKKTVAKMLARALTTVAMQQQQQHLSRVSCLSPDLASSAATTAARIGRSGSLDDHLAATDELKNYNQEDDDEDNPDEEGEEAGALKQEEDEDGAASAPSHDDLLRNRLRSSEPSNLRRDKSELVAEAESAAAAAAAAEALWRPFELVHQPLQSAAAASRSVANYGRGAQLPPQSAAQAMLNESNSQSSSSRSAARRALQQQPQQQPKQRIKKPLNAFMLYMRDHRAAVAAEHSLRESAEINRLLGRQWQSLSRQEQAKYYHLAQLEKERHCRLHPNWSAKDNYGCGAGVSGATSSSVGASYRRQQQQQQRSNQLNLNRSILIDLDNCSNKKCRAVYGVQRQDLWCRPCRRKKRCARFGGDNKPSGVSVAMETVAV</sequence>
<keyword evidence="6" id="KW-0010">Activator</keyword>
<dbReference type="PANTHER" id="PTHR10373">
    <property type="entry name" value="TRANSCRIPTION FACTOR 7 FAMILY MEMBER"/>
    <property type="match status" value="1"/>
</dbReference>
<dbReference type="GO" id="GO:0000978">
    <property type="term" value="F:RNA polymerase II cis-regulatory region sequence-specific DNA binding"/>
    <property type="evidence" value="ECO:0007669"/>
    <property type="project" value="TreeGrafter"/>
</dbReference>
<evidence type="ECO:0000313" key="13">
    <source>
        <dbReference type="Proteomes" id="UP000215902"/>
    </source>
</evidence>
<keyword evidence="3" id="KW-0879">Wnt signaling pathway</keyword>
<evidence type="ECO:0000313" key="12">
    <source>
        <dbReference type="EMBL" id="PAA51638.1"/>
    </source>
</evidence>
<protein>
    <recommendedName>
        <fullName evidence="11">HMG box domain-containing protein</fullName>
    </recommendedName>
</protein>
<dbReference type="Gene3D" id="1.10.30.10">
    <property type="entry name" value="High mobility group box domain"/>
    <property type="match status" value="1"/>
</dbReference>
<feature type="compositionally biased region" description="Polar residues" evidence="10">
    <location>
        <begin position="172"/>
        <end position="185"/>
    </location>
</feature>
<dbReference type="GO" id="GO:0060070">
    <property type="term" value="P:canonical Wnt signaling pathway"/>
    <property type="evidence" value="ECO:0007669"/>
    <property type="project" value="TreeGrafter"/>
</dbReference>
<dbReference type="InterPro" id="IPR009071">
    <property type="entry name" value="HMG_box_dom"/>
</dbReference>
<proteinExistence type="inferred from homology"/>
<evidence type="ECO:0000256" key="9">
    <source>
        <dbReference type="PROSITE-ProRule" id="PRU00267"/>
    </source>
</evidence>
<feature type="non-terminal residue" evidence="12">
    <location>
        <position position="1"/>
    </location>
</feature>
<evidence type="ECO:0000256" key="1">
    <source>
        <dbReference type="ARBA" id="ARBA00004123"/>
    </source>
</evidence>
<evidence type="ECO:0000256" key="6">
    <source>
        <dbReference type="ARBA" id="ARBA00023159"/>
    </source>
</evidence>
<evidence type="ECO:0000256" key="3">
    <source>
        <dbReference type="ARBA" id="ARBA00022687"/>
    </source>
</evidence>
<evidence type="ECO:0000256" key="8">
    <source>
        <dbReference type="ARBA" id="ARBA00023242"/>
    </source>
</evidence>
<dbReference type="EMBL" id="NIVC01003384">
    <property type="protein sequence ID" value="PAA51638.1"/>
    <property type="molecule type" value="Genomic_DNA"/>
</dbReference>
<dbReference type="OrthoDB" id="2307332at2759"/>
<dbReference type="SMART" id="SM00398">
    <property type="entry name" value="HMG"/>
    <property type="match status" value="1"/>
</dbReference>
<dbReference type="GO" id="GO:1990907">
    <property type="term" value="C:beta-catenin-TCF complex"/>
    <property type="evidence" value="ECO:0007669"/>
    <property type="project" value="TreeGrafter"/>
</dbReference>
<evidence type="ECO:0000256" key="7">
    <source>
        <dbReference type="ARBA" id="ARBA00023163"/>
    </source>
</evidence>
<name>A0A267DQR0_9PLAT</name>
<dbReference type="Pfam" id="PF00505">
    <property type="entry name" value="HMG_box"/>
    <property type="match status" value="1"/>
</dbReference>
<evidence type="ECO:0000256" key="5">
    <source>
        <dbReference type="ARBA" id="ARBA00023125"/>
    </source>
</evidence>
<keyword evidence="4" id="KW-0805">Transcription regulation</keyword>
<keyword evidence="8 9" id="KW-0539">Nucleus</keyword>
<feature type="region of interest" description="Disordered" evidence="10">
    <location>
        <begin position="48"/>
        <end position="123"/>
    </location>
</feature>
<dbReference type="PROSITE" id="PS50118">
    <property type="entry name" value="HMG_BOX_2"/>
    <property type="match status" value="1"/>
</dbReference>
<feature type="compositionally biased region" description="Basic and acidic residues" evidence="10">
    <location>
        <begin position="52"/>
        <end position="64"/>
    </location>
</feature>
<feature type="domain" description="HMG box" evidence="11">
    <location>
        <begin position="211"/>
        <end position="279"/>
    </location>
</feature>
<dbReference type="InterPro" id="IPR036910">
    <property type="entry name" value="HMG_box_dom_sf"/>
</dbReference>
<evidence type="ECO:0000256" key="10">
    <source>
        <dbReference type="SAM" id="MobiDB-lite"/>
    </source>
</evidence>
<dbReference type="Proteomes" id="UP000215902">
    <property type="component" value="Unassembled WGS sequence"/>
</dbReference>
<keyword evidence="13" id="KW-1185">Reference proteome</keyword>
<dbReference type="GO" id="GO:0000981">
    <property type="term" value="F:DNA-binding transcription factor activity, RNA polymerase II-specific"/>
    <property type="evidence" value="ECO:0007669"/>
    <property type="project" value="TreeGrafter"/>
</dbReference>
<accession>A0A267DQR0</accession>
<feature type="compositionally biased region" description="Low complexity" evidence="10">
    <location>
        <begin position="186"/>
        <end position="208"/>
    </location>
</feature>
<dbReference type="FunFam" id="1.10.30.10:FF:000001">
    <property type="entry name" value="transcription factor 7 isoform X2"/>
    <property type="match status" value="1"/>
</dbReference>
<organism evidence="12 13">
    <name type="scientific">Macrostomum lignano</name>
    <dbReference type="NCBI Taxonomy" id="282301"/>
    <lineage>
        <taxon>Eukaryota</taxon>
        <taxon>Metazoa</taxon>
        <taxon>Spiralia</taxon>
        <taxon>Lophotrochozoa</taxon>
        <taxon>Platyhelminthes</taxon>
        <taxon>Rhabditophora</taxon>
        <taxon>Macrostomorpha</taxon>
        <taxon>Macrostomida</taxon>
        <taxon>Macrostomidae</taxon>
        <taxon>Macrostomum</taxon>
    </lineage>
</organism>
<feature type="DNA-binding region" description="HMG box" evidence="9">
    <location>
        <begin position="211"/>
        <end position="279"/>
    </location>
</feature>
<dbReference type="STRING" id="282301.A0A267DQR0"/>
<dbReference type="SUPFAM" id="SSF47095">
    <property type="entry name" value="HMG-box"/>
    <property type="match status" value="1"/>
</dbReference>
<keyword evidence="5 9" id="KW-0238">DNA-binding</keyword>
<comment type="subcellular location">
    <subcellularLocation>
        <location evidence="1">Nucleus</location>
    </subcellularLocation>
</comment>
<dbReference type="GO" id="GO:0000785">
    <property type="term" value="C:chromatin"/>
    <property type="evidence" value="ECO:0007669"/>
    <property type="project" value="TreeGrafter"/>
</dbReference>
<dbReference type="SMART" id="SM01366">
    <property type="entry name" value="c-clamp"/>
    <property type="match status" value="1"/>
</dbReference>
<dbReference type="AlphaFoldDB" id="A0A267DQR0"/>
<comment type="similarity">
    <text evidence="2">Belongs to the TCF/LEF family.</text>
</comment>
<dbReference type="PANTHER" id="PTHR10373:SF38">
    <property type="entry name" value="PROTEIN PANGOLIN, ISOFORM J"/>
    <property type="match status" value="1"/>
</dbReference>
<comment type="caution">
    <text evidence="12">The sequence shown here is derived from an EMBL/GenBank/DDBJ whole genome shotgun (WGS) entry which is preliminary data.</text>
</comment>
<feature type="compositionally biased region" description="Acidic residues" evidence="10">
    <location>
        <begin position="68"/>
        <end position="82"/>
    </location>
</feature>
<reference evidence="12 13" key="1">
    <citation type="submission" date="2017-06" db="EMBL/GenBank/DDBJ databases">
        <title>A platform for efficient transgenesis in Macrostomum lignano, a flatworm model organism for stem cell research.</title>
        <authorList>
            <person name="Berezikov E."/>
        </authorList>
    </citation>
    <scope>NUCLEOTIDE SEQUENCE [LARGE SCALE GENOMIC DNA]</scope>
    <source>
        <strain evidence="12">DV1</strain>
        <tissue evidence="12">Whole organism</tissue>
    </source>
</reference>
<keyword evidence="7" id="KW-0804">Transcription</keyword>
<evidence type="ECO:0000256" key="2">
    <source>
        <dbReference type="ARBA" id="ARBA00006569"/>
    </source>
</evidence>
<gene>
    <name evidence="12" type="ORF">BOX15_Mlig033143g1</name>
</gene>